<dbReference type="PANTHER" id="PTHR13138">
    <property type="entry name" value="PROTEIN LIN1"/>
    <property type="match status" value="1"/>
</dbReference>
<dbReference type="GO" id="GO:0005682">
    <property type="term" value="C:U5 snRNP"/>
    <property type="evidence" value="ECO:0007669"/>
    <property type="project" value="InterPro"/>
</dbReference>
<evidence type="ECO:0000313" key="4">
    <source>
        <dbReference type="Proteomes" id="UP001465755"/>
    </source>
</evidence>
<dbReference type="Pfam" id="PF17780">
    <property type="entry name" value="OCRE"/>
    <property type="match status" value="1"/>
</dbReference>
<protein>
    <recommendedName>
        <fullName evidence="2">OCRE domain-containing protein</fullName>
    </recommendedName>
</protein>
<keyword evidence="4" id="KW-1185">Reference proteome</keyword>
<dbReference type="Proteomes" id="UP001465755">
    <property type="component" value="Unassembled WGS sequence"/>
</dbReference>
<reference evidence="3 4" key="1">
    <citation type="journal article" date="2024" name="Nat. Commun.">
        <title>Phylogenomics reveals the evolutionary origins of lichenization in chlorophyte algae.</title>
        <authorList>
            <person name="Puginier C."/>
            <person name="Libourel C."/>
            <person name="Otte J."/>
            <person name="Skaloud P."/>
            <person name="Haon M."/>
            <person name="Grisel S."/>
            <person name="Petersen M."/>
            <person name="Berrin J.G."/>
            <person name="Delaux P.M."/>
            <person name="Dal Grande F."/>
            <person name="Keller J."/>
        </authorList>
    </citation>
    <scope>NUCLEOTIDE SEQUENCE [LARGE SCALE GENOMIC DNA]</scope>
    <source>
        <strain evidence="3 4">SAG 2036</strain>
    </source>
</reference>
<dbReference type="InterPro" id="IPR041591">
    <property type="entry name" value="OCRE"/>
</dbReference>
<accession>A0AAW1P9I7</accession>
<feature type="compositionally biased region" description="Basic and acidic residues" evidence="1">
    <location>
        <begin position="140"/>
        <end position="155"/>
    </location>
</feature>
<feature type="compositionally biased region" description="Low complexity" evidence="1">
    <location>
        <begin position="202"/>
        <end position="215"/>
    </location>
</feature>
<feature type="domain" description="OCRE" evidence="2">
    <location>
        <begin position="341"/>
        <end position="388"/>
    </location>
</feature>
<feature type="compositionally biased region" description="Basic residues" evidence="1">
    <location>
        <begin position="55"/>
        <end position="64"/>
    </location>
</feature>
<feature type="region of interest" description="Disordered" evidence="1">
    <location>
        <begin position="15"/>
        <end position="70"/>
    </location>
</feature>
<dbReference type="AlphaFoldDB" id="A0AAW1P9I7"/>
<sequence length="396" mass="42757">MNTQAIIDAALKQEKAEKQNKKLGGQPKAKRKGVTDEQLEEAEGGTVRENLVGKASKKRARTRKGTAADTDLVENVEEAEEQLQEESEDVALEPFNLVQERQEGHFDEGGNYVEGKADEEDNDAWLTSDAGIVSQAARKKIAERQRQQEAEEAKPELSGAQAAEVKRSMAAIMLPKETVSRAMNRLRPPASKGKAPKHKTEAAASASGAAAAAEAEQYQKLKAGADALMDSGEMDVYGLSREDLERGAALFAPAALPGADDDDEDDMFADPESAPKGPTAVQESSQVDYSSWPIKELRRFLQERGQDAAGIVDKSDLVAKVKEVASRGPEGADDPALQVPQGYSYDAGTGYYYSPESSLYYDASSGGFYSSQAQKWYAFNAESGEFAEWAQSGQPS</sequence>
<feature type="region of interest" description="Disordered" evidence="1">
    <location>
        <begin position="177"/>
        <end position="215"/>
    </location>
</feature>
<gene>
    <name evidence="3" type="ORF">WJX73_006788</name>
</gene>
<dbReference type="InterPro" id="IPR039905">
    <property type="entry name" value="CD2BP2/Lin1"/>
</dbReference>
<feature type="compositionally biased region" description="Acidic residues" evidence="1">
    <location>
        <begin position="259"/>
        <end position="269"/>
    </location>
</feature>
<evidence type="ECO:0000256" key="1">
    <source>
        <dbReference type="SAM" id="MobiDB-lite"/>
    </source>
</evidence>
<dbReference type="InterPro" id="IPR036361">
    <property type="entry name" value="SAP_dom_sf"/>
</dbReference>
<evidence type="ECO:0000313" key="3">
    <source>
        <dbReference type="EMBL" id="KAK9806523.1"/>
    </source>
</evidence>
<proteinExistence type="predicted"/>
<dbReference type="EMBL" id="JALJOQ010000037">
    <property type="protein sequence ID" value="KAK9806523.1"/>
    <property type="molecule type" value="Genomic_DNA"/>
</dbReference>
<feature type="region of interest" description="Disordered" evidence="1">
    <location>
        <begin position="137"/>
        <end position="162"/>
    </location>
</feature>
<name>A0AAW1P9I7_9CHLO</name>
<dbReference type="PANTHER" id="PTHR13138:SF3">
    <property type="entry name" value="CD2 ANTIGEN CYTOPLASMIC TAIL-BINDING PROTEIN 2"/>
    <property type="match status" value="1"/>
</dbReference>
<evidence type="ECO:0000259" key="2">
    <source>
        <dbReference type="Pfam" id="PF17780"/>
    </source>
</evidence>
<feature type="region of interest" description="Disordered" evidence="1">
    <location>
        <begin position="255"/>
        <end position="288"/>
    </location>
</feature>
<dbReference type="Gene3D" id="1.10.720.30">
    <property type="entry name" value="SAP domain"/>
    <property type="match status" value="1"/>
</dbReference>
<comment type="caution">
    <text evidence="3">The sequence shown here is derived from an EMBL/GenBank/DDBJ whole genome shotgun (WGS) entry which is preliminary data.</text>
</comment>
<organism evidence="3 4">
    <name type="scientific">Symbiochloris irregularis</name>
    <dbReference type="NCBI Taxonomy" id="706552"/>
    <lineage>
        <taxon>Eukaryota</taxon>
        <taxon>Viridiplantae</taxon>
        <taxon>Chlorophyta</taxon>
        <taxon>core chlorophytes</taxon>
        <taxon>Trebouxiophyceae</taxon>
        <taxon>Trebouxiales</taxon>
        <taxon>Trebouxiaceae</taxon>
        <taxon>Symbiochloris</taxon>
    </lineage>
</organism>